<comment type="caution">
    <text evidence="2">The sequence shown here is derived from an EMBL/GenBank/DDBJ whole genome shotgun (WGS) entry which is preliminary data.</text>
</comment>
<evidence type="ECO:0000259" key="1">
    <source>
        <dbReference type="Pfam" id="PF13503"/>
    </source>
</evidence>
<dbReference type="EMBL" id="PSNY01000001">
    <property type="protein sequence ID" value="PPE71559.1"/>
    <property type="molecule type" value="Genomic_DNA"/>
</dbReference>
<proteinExistence type="predicted"/>
<feature type="domain" description="DUF4123" evidence="1">
    <location>
        <begin position="22"/>
        <end position="149"/>
    </location>
</feature>
<reference evidence="2 3" key="1">
    <citation type="submission" date="2018-02" db="EMBL/GenBank/DDBJ databases">
        <title>Reclassifiation of [Polyangium] brachysporum DSM 7029 as Guopingzhaonella breviflexa gen. nov., sp. nov., a member of the family Comamonadaceae.</title>
        <authorList>
            <person name="Tang B."/>
        </authorList>
    </citation>
    <scope>NUCLEOTIDE SEQUENCE [LARGE SCALE GENOMIC DNA]</scope>
    <source>
        <strain evidence="2 3">DSM 15344</strain>
    </source>
</reference>
<keyword evidence="3" id="KW-1185">Reference proteome</keyword>
<sequence length="285" mass="32311">MWTDEVASAVWTCASGRSHCDVLVDPEADAHVREWLHEGPGASAAVEASLLDPLFADAPERAPFVLRVPKEEFPLLERLAERACEEALAGLDQPRCVCGFIFTRLPLMQLRTTLTQALAITVEQTRYYFRYFDPRVFHHLMRLLCPEQLAMLLHGIDRWSFFLWDGRFVVHDVRHPGSRGLMPSSRFRLPLRMWRLLAAVEHFNATVALLARHRKPCAPPETERLFSDVCEALGAGLAQPHDVAEFVLWKQKHATTPSALPEWPRLCEQVRAGVPLSELLPVPTL</sequence>
<evidence type="ECO:0000313" key="2">
    <source>
        <dbReference type="EMBL" id="PPE71559.1"/>
    </source>
</evidence>
<organism evidence="2 3">
    <name type="scientific">Caldimonas thermodepolymerans</name>
    <dbReference type="NCBI Taxonomy" id="215580"/>
    <lineage>
        <taxon>Bacteria</taxon>
        <taxon>Pseudomonadati</taxon>
        <taxon>Pseudomonadota</taxon>
        <taxon>Betaproteobacteria</taxon>
        <taxon>Burkholderiales</taxon>
        <taxon>Sphaerotilaceae</taxon>
        <taxon>Caldimonas</taxon>
    </lineage>
</organism>
<dbReference type="Proteomes" id="UP000239406">
    <property type="component" value="Unassembled WGS sequence"/>
</dbReference>
<name>A0A2S5T9C2_9BURK</name>
<evidence type="ECO:0000313" key="3">
    <source>
        <dbReference type="Proteomes" id="UP000239406"/>
    </source>
</evidence>
<accession>A0A2S5T9C2</accession>
<dbReference type="InterPro" id="IPR025391">
    <property type="entry name" value="DUF4123"/>
</dbReference>
<gene>
    <name evidence="2" type="ORF">C1702_00745</name>
</gene>
<dbReference type="RefSeq" id="WP_104355751.1">
    <property type="nucleotide sequence ID" value="NZ_CP064338.1"/>
</dbReference>
<dbReference type="AlphaFoldDB" id="A0A2S5T9C2"/>
<protein>
    <recommendedName>
        <fullName evidence="1">DUF4123 domain-containing protein</fullName>
    </recommendedName>
</protein>
<dbReference type="Pfam" id="PF13503">
    <property type="entry name" value="DUF4123"/>
    <property type="match status" value="1"/>
</dbReference>